<feature type="compositionally biased region" description="Basic residues" evidence="1">
    <location>
        <begin position="15"/>
        <end position="24"/>
    </location>
</feature>
<gene>
    <name evidence="2" type="ORF">BaRGS_00034481</name>
</gene>
<dbReference type="AlphaFoldDB" id="A0ABD0JH72"/>
<keyword evidence="3" id="KW-1185">Reference proteome</keyword>
<evidence type="ECO:0000313" key="2">
    <source>
        <dbReference type="EMBL" id="KAK7474289.1"/>
    </source>
</evidence>
<dbReference type="EMBL" id="JACVVK020000441">
    <property type="protein sequence ID" value="KAK7474289.1"/>
    <property type="molecule type" value="Genomic_DNA"/>
</dbReference>
<evidence type="ECO:0000256" key="1">
    <source>
        <dbReference type="SAM" id="MobiDB-lite"/>
    </source>
</evidence>
<organism evidence="2 3">
    <name type="scientific">Batillaria attramentaria</name>
    <dbReference type="NCBI Taxonomy" id="370345"/>
    <lineage>
        <taxon>Eukaryota</taxon>
        <taxon>Metazoa</taxon>
        <taxon>Spiralia</taxon>
        <taxon>Lophotrochozoa</taxon>
        <taxon>Mollusca</taxon>
        <taxon>Gastropoda</taxon>
        <taxon>Caenogastropoda</taxon>
        <taxon>Sorbeoconcha</taxon>
        <taxon>Cerithioidea</taxon>
        <taxon>Batillariidae</taxon>
        <taxon>Batillaria</taxon>
    </lineage>
</organism>
<name>A0ABD0JH72_9CAEN</name>
<dbReference type="Proteomes" id="UP001519460">
    <property type="component" value="Unassembled WGS sequence"/>
</dbReference>
<comment type="caution">
    <text evidence="2">The sequence shown here is derived from an EMBL/GenBank/DDBJ whole genome shotgun (WGS) entry which is preliminary data.</text>
</comment>
<sequence>MIYLTNRPLQPAKAQQRKTKTKPTGHIRLAERRGHVSSHVAGTCVSCRKEALWASGNPEVVENGYRVTFKVPEIYGFLLKGFLGTTQCFQRVSPSLILFLNVDCSYKYN</sequence>
<evidence type="ECO:0000313" key="3">
    <source>
        <dbReference type="Proteomes" id="UP001519460"/>
    </source>
</evidence>
<accession>A0ABD0JH72</accession>
<proteinExistence type="predicted"/>
<reference evidence="2 3" key="1">
    <citation type="journal article" date="2023" name="Sci. Data">
        <title>Genome assembly of the Korean intertidal mud-creeper Batillaria attramentaria.</title>
        <authorList>
            <person name="Patra A.K."/>
            <person name="Ho P.T."/>
            <person name="Jun S."/>
            <person name="Lee S.J."/>
            <person name="Kim Y."/>
            <person name="Won Y.J."/>
        </authorList>
    </citation>
    <scope>NUCLEOTIDE SEQUENCE [LARGE SCALE GENOMIC DNA]</scope>
    <source>
        <strain evidence="2">Wonlab-2016</strain>
    </source>
</reference>
<feature type="region of interest" description="Disordered" evidence="1">
    <location>
        <begin position="1"/>
        <end position="24"/>
    </location>
</feature>
<protein>
    <submittedName>
        <fullName evidence="2">Uncharacterized protein</fullName>
    </submittedName>
</protein>